<protein>
    <recommendedName>
        <fullName evidence="3">LPP20 lipoprotein</fullName>
    </recommendedName>
</protein>
<dbReference type="STRING" id="653733.Selin_2047"/>
<gene>
    <name evidence="1" type="ordered locus">Selin_2047</name>
</gene>
<evidence type="ECO:0000313" key="1">
    <source>
        <dbReference type="EMBL" id="ADU66767.1"/>
    </source>
</evidence>
<dbReference type="AlphaFoldDB" id="E6W2U2"/>
<dbReference type="EMBL" id="CP002432">
    <property type="protein sequence ID" value="ADU66767.1"/>
    <property type="molecule type" value="Genomic_DNA"/>
</dbReference>
<evidence type="ECO:0000313" key="2">
    <source>
        <dbReference type="Proteomes" id="UP000002572"/>
    </source>
</evidence>
<sequence length="192" mass="20694">MGGKVAKIGMLLMILAVVAGCGKKAGEVLECTYPDAPTVQAPLWVCGYPVEGIEVSAVGSHPVSAAGVNFTQTMAEAAAMERLARSMQVHVAQRIQRYTETTGVGDAETVDTVNQSVSRLLTSQNLHGAKRYRIITSPANTTYVLMGLDAASLEELTRQTLQTSMNNDQAAWQQLRAQKAQEELLRELTTMP</sequence>
<dbReference type="Proteomes" id="UP000002572">
    <property type="component" value="Chromosome"/>
</dbReference>
<evidence type="ECO:0008006" key="3">
    <source>
        <dbReference type="Google" id="ProtNLM"/>
    </source>
</evidence>
<dbReference type="PROSITE" id="PS51257">
    <property type="entry name" value="PROKAR_LIPOPROTEIN"/>
    <property type="match status" value="1"/>
</dbReference>
<name>E6W2U2_DESIS</name>
<dbReference type="InParanoid" id="E6W2U2"/>
<proteinExistence type="predicted"/>
<dbReference type="KEGG" id="din:Selin_2047"/>
<accession>E6W2U2</accession>
<dbReference type="HOGENOM" id="CLU_121836_0_0_0"/>
<keyword evidence="2" id="KW-1185">Reference proteome</keyword>
<reference evidence="1 2" key="1">
    <citation type="submission" date="2010-12" db="EMBL/GenBank/DDBJ databases">
        <title>Complete sequence of Desulfurispirillum indicum S5.</title>
        <authorList>
            <consortium name="US DOE Joint Genome Institute"/>
            <person name="Lucas S."/>
            <person name="Copeland A."/>
            <person name="Lapidus A."/>
            <person name="Cheng J.-F."/>
            <person name="Goodwin L."/>
            <person name="Pitluck S."/>
            <person name="Chertkov O."/>
            <person name="Held B."/>
            <person name="Detter J.C."/>
            <person name="Han C."/>
            <person name="Tapia R."/>
            <person name="Land M."/>
            <person name="Hauser L."/>
            <person name="Kyrpides N."/>
            <person name="Ivanova N."/>
            <person name="Mikhailova N."/>
            <person name="Haggblom M."/>
            <person name="Rauschenbach I."/>
            <person name="Bini E."/>
            <person name="Woyke T."/>
        </authorList>
    </citation>
    <scope>NUCLEOTIDE SEQUENCE [LARGE SCALE GENOMIC DNA]</scope>
    <source>
        <strain evidence="2">ATCC BAA-1389 / DSM 22839 / S5</strain>
    </source>
</reference>
<organism evidence="1 2">
    <name type="scientific">Desulfurispirillum indicum (strain ATCC BAA-1389 / DSM 22839 / S5)</name>
    <dbReference type="NCBI Taxonomy" id="653733"/>
    <lineage>
        <taxon>Bacteria</taxon>
        <taxon>Pseudomonadati</taxon>
        <taxon>Chrysiogenota</taxon>
        <taxon>Chrysiogenia</taxon>
        <taxon>Chrysiogenales</taxon>
        <taxon>Chrysiogenaceae</taxon>
        <taxon>Desulfurispirillum</taxon>
    </lineage>
</organism>
<dbReference type="RefSeq" id="WP_013506647.1">
    <property type="nucleotide sequence ID" value="NC_014836.1"/>
</dbReference>
<dbReference type="OrthoDB" id="9788853at2"/>
<dbReference type="eggNOG" id="ENOG5032GW0">
    <property type="taxonomic scope" value="Bacteria"/>
</dbReference>